<feature type="transmembrane region" description="Helical" evidence="2">
    <location>
        <begin position="20"/>
        <end position="44"/>
    </location>
</feature>
<keyword evidence="2" id="KW-0812">Transmembrane</keyword>
<name>A0A6V4IR49_9EUKA</name>
<accession>A0A6V4IR49</accession>
<evidence type="ECO:0000256" key="1">
    <source>
        <dbReference type="SAM" id="MobiDB-lite"/>
    </source>
</evidence>
<evidence type="ECO:0000313" key="3">
    <source>
        <dbReference type="EMBL" id="CAE2195737.1"/>
    </source>
</evidence>
<evidence type="ECO:0000256" key="2">
    <source>
        <dbReference type="SAM" id="Phobius"/>
    </source>
</evidence>
<reference evidence="3" key="1">
    <citation type="submission" date="2021-01" db="EMBL/GenBank/DDBJ databases">
        <authorList>
            <person name="Corre E."/>
            <person name="Pelletier E."/>
            <person name="Niang G."/>
            <person name="Scheremetjew M."/>
            <person name="Finn R."/>
            <person name="Kale V."/>
            <person name="Holt S."/>
            <person name="Cochrane G."/>
            <person name="Meng A."/>
            <person name="Brown T."/>
            <person name="Cohen L."/>
        </authorList>
    </citation>
    <scope>NUCLEOTIDE SEQUENCE</scope>
    <source>
        <strain evidence="3">UIO037</strain>
    </source>
</reference>
<organism evidence="3">
    <name type="scientific">Prymnesium polylepis</name>
    <dbReference type="NCBI Taxonomy" id="72548"/>
    <lineage>
        <taxon>Eukaryota</taxon>
        <taxon>Haptista</taxon>
        <taxon>Haptophyta</taxon>
        <taxon>Prymnesiophyceae</taxon>
        <taxon>Prymnesiales</taxon>
        <taxon>Prymnesiaceae</taxon>
        <taxon>Prymnesium</taxon>
    </lineage>
</organism>
<sequence length="100" mass="10576">MWLWDAQGAAMLFLLEGRVAVAIDAYSVLGSGMGCAGLVVWWVWLRARRTRGSTAAAQLFCSAVKELVPFRQTAPHTTGSSNEKGRGGGGSHAVALYPPA</sequence>
<protein>
    <submittedName>
        <fullName evidence="3">Uncharacterized protein</fullName>
    </submittedName>
</protein>
<gene>
    <name evidence="3" type="ORF">CPOL0286_LOCUS1091</name>
</gene>
<feature type="region of interest" description="Disordered" evidence="1">
    <location>
        <begin position="72"/>
        <end position="100"/>
    </location>
</feature>
<dbReference type="EMBL" id="HBKO01002179">
    <property type="protein sequence ID" value="CAE2195737.1"/>
    <property type="molecule type" value="Transcribed_RNA"/>
</dbReference>
<keyword evidence="2" id="KW-0472">Membrane</keyword>
<dbReference type="AlphaFoldDB" id="A0A6V4IR49"/>
<proteinExistence type="predicted"/>
<keyword evidence="2" id="KW-1133">Transmembrane helix</keyword>